<dbReference type="AlphaFoldDB" id="A0AAE0GBR4"/>
<protein>
    <submittedName>
        <fullName evidence="1">Uncharacterized protein</fullName>
    </submittedName>
</protein>
<evidence type="ECO:0000313" key="1">
    <source>
        <dbReference type="EMBL" id="KAK3275097.1"/>
    </source>
</evidence>
<reference evidence="1 2" key="1">
    <citation type="journal article" date="2015" name="Genome Biol. Evol.">
        <title>Comparative Genomics of a Bacterivorous Green Alga Reveals Evolutionary Causalities and Consequences of Phago-Mixotrophic Mode of Nutrition.</title>
        <authorList>
            <person name="Burns J.A."/>
            <person name="Paasch A."/>
            <person name="Narechania A."/>
            <person name="Kim E."/>
        </authorList>
    </citation>
    <scope>NUCLEOTIDE SEQUENCE [LARGE SCALE GENOMIC DNA]</scope>
    <source>
        <strain evidence="1 2">PLY_AMNH</strain>
    </source>
</reference>
<proteinExistence type="predicted"/>
<sequence>MATPAVNPFSHYSHGSLLNGEITGFSTETLKDAGASAIRVQFTPSSNRSRDSELVTGEEVHQLTEEVNAKYSVRDRKNDKEATLRERYEVDAMLHSAGIIVRSCPKL</sequence>
<gene>
    <name evidence="1" type="ORF">CYMTET_16758</name>
</gene>
<dbReference type="Proteomes" id="UP001190700">
    <property type="component" value="Unassembled WGS sequence"/>
</dbReference>
<accession>A0AAE0GBR4</accession>
<name>A0AAE0GBR4_9CHLO</name>
<comment type="caution">
    <text evidence="1">The sequence shown here is derived from an EMBL/GenBank/DDBJ whole genome shotgun (WGS) entry which is preliminary data.</text>
</comment>
<evidence type="ECO:0000313" key="2">
    <source>
        <dbReference type="Proteomes" id="UP001190700"/>
    </source>
</evidence>
<keyword evidence="2" id="KW-1185">Reference proteome</keyword>
<organism evidence="1 2">
    <name type="scientific">Cymbomonas tetramitiformis</name>
    <dbReference type="NCBI Taxonomy" id="36881"/>
    <lineage>
        <taxon>Eukaryota</taxon>
        <taxon>Viridiplantae</taxon>
        <taxon>Chlorophyta</taxon>
        <taxon>Pyramimonadophyceae</taxon>
        <taxon>Pyramimonadales</taxon>
        <taxon>Pyramimonadaceae</taxon>
        <taxon>Cymbomonas</taxon>
    </lineage>
</organism>
<dbReference type="EMBL" id="LGRX02007395">
    <property type="protein sequence ID" value="KAK3275097.1"/>
    <property type="molecule type" value="Genomic_DNA"/>
</dbReference>